<evidence type="ECO:0000259" key="2">
    <source>
        <dbReference type="Pfam" id="PF04715"/>
    </source>
</evidence>
<dbReference type="Pfam" id="PF04715">
    <property type="entry name" value="Anth_synt_I_N"/>
    <property type="match status" value="1"/>
</dbReference>
<dbReference type="Pfam" id="PF00425">
    <property type="entry name" value="Chorismate_bind"/>
    <property type="match status" value="1"/>
</dbReference>
<dbReference type="InterPro" id="IPR006805">
    <property type="entry name" value="Anth_synth_I_N"/>
</dbReference>
<dbReference type="InterPro" id="IPR005801">
    <property type="entry name" value="ADC_synthase"/>
</dbReference>
<dbReference type="Gene3D" id="3.60.120.10">
    <property type="entry name" value="Anthranilate synthase"/>
    <property type="match status" value="1"/>
</dbReference>
<dbReference type="InterPro" id="IPR010118">
    <property type="entry name" value="Para-NH2Bz/anthranilate_synth"/>
</dbReference>
<feature type="domain" description="Chorismate-utilising enzyme C-terminal" evidence="1">
    <location>
        <begin position="195"/>
        <end position="448"/>
    </location>
</feature>
<evidence type="ECO:0000313" key="3">
    <source>
        <dbReference type="EMBL" id="MBB6183683.1"/>
    </source>
</evidence>
<dbReference type="Proteomes" id="UP000560000">
    <property type="component" value="Unassembled WGS sequence"/>
</dbReference>
<dbReference type="NCBIfam" id="TIGR01824">
    <property type="entry name" value="PabB-clade2"/>
    <property type="match status" value="1"/>
</dbReference>
<feature type="domain" description="Anthranilate synthase component I N-terminal" evidence="2">
    <location>
        <begin position="35"/>
        <end position="156"/>
    </location>
</feature>
<accession>A0A841KDJ0</accession>
<dbReference type="EC" id="4.1.3.27" evidence="3"/>
<comment type="caution">
    <text evidence="3">The sequence shown here is derived from an EMBL/GenBank/DDBJ whole genome shotgun (WGS) entry which is preliminary data.</text>
</comment>
<proteinExistence type="predicted"/>
<sequence length="460" mass="49818">MHVMPDAMLTPTSAFQVREVPGVRDLLPLAAAMPARYPCLLESVAHGPAQARWDLLLAFPQSHLVLDAEGATRIDGDAFDGDFLDALDAAWRDARTPRGDDGLPFHGGWALMLAYELIGQIEPRLQLPPASGPQPVAVALRTPAAILVDHQRQRTLLVAEAGHGALLQVLEADLQATATVPAEAWHASVDEDAPARFLDGVARVHDYLRSGDVFQVNLSRRWQAHPQVPVTPAQVYATLRAANPAPFAGLWQDADWAVASSSPERLVEVRGAAVQTRPIAGTRPRFAGDDERARIDELVGHPKERAEHIMLIDLERNDLGRVCAPGSVEVDELMTVESYAHVHHIVSNVRGRLREGVTPGQVIAATFPGGTITGCPKVRCMEIIAELEGVGRGAYTGAMGYLDRNGDMDLNILIRTLSLFDRRIELRAGAGIVVDSQAEAELEETRHKARGLLRALGVDA</sequence>
<organism evidence="3 4">
    <name type="scientific">Oleiagrimonas soli</name>
    <dbReference type="NCBI Taxonomy" id="1543381"/>
    <lineage>
        <taxon>Bacteria</taxon>
        <taxon>Pseudomonadati</taxon>
        <taxon>Pseudomonadota</taxon>
        <taxon>Gammaproteobacteria</taxon>
        <taxon>Lysobacterales</taxon>
        <taxon>Rhodanobacteraceae</taxon>
        <taxon>Oleiagrimonas</taxon>
    </lineage>
</organism>
<dbReference type="InterPro" id="IPR015890">
    <property type="entry name" value="Chorismate_C"/>
</dbReference>
<dbReference type="AlphaFoldDB" id="A0A841KDJ0"/>
<dbReference type="InterPro" id="IPR019999">
    <property type="entry name" value="Anth_synth_I-like"/>
</dbReference>
<dbReference type="SUPFAM" id="SSF56322">
    <property type="entry name" value="ADC synthase"/>
    <property type="match status" value="1"/>
</dbReference>
<protein>
    <submittedName>
        <fullName evidence="3">Anthranilate synthase component 1</fullName>
        <ecNumber evidence="3">4.1.3.27</ecNumber>
    </submittedName>
</protein>
<dbReference type="PANTHER" id="PTHR11236">
    <property type="entry name" value="AMINOBENZOATE/ANTHRANILATE SYNTHASE"/>
    <property type="match status" value="1"/>
</dbReference>
<name>A0A841KDJ0_9GAMM</name>
<keyword evidence="3" id="KW-0456">Lyase</keyword>
<reference evidence="3 4" key="1">
    <citation type="submission" date="2020-08" db="EMBL/GenBank/DDBJ databases">
        <title>Genomic Encyclopedia of Type Strains, Phase IV (KMG-IV): sequencing the most valuable type-strain genomes for metagenomic binning, comparative biology and taxonomic classification.</title>
        <authorList>
            <person name="Goeker M."/>
        </authorList>
    </citation>
    <scope>NUCLEOTIDE SEQUENCE [LARGE SCALE GENOMIC DNA]</scope>
    <source>
        <strain evidence="3 4">DSM 107085</strain>
    </source>
</reference>
<dbReference type="PANTHER" id="PTHR11236:SF9">
    <property type="entry name" value="ANTHRANILATE SYNTHASE COMPONENT 1"/>
    <property type="match status" value="1"/>
</dbReference>
<dbReference type="NCBIfam" id="NF006563">
    <property type="entry name" value="PRK09070.1"/>
    <property type="match status" value="1"/>
</dbReference>
<dbReference type="GO" id="GO:0004049">
    <property type="term" value="F:anthranilate synthase activity"/>
    <property type="evidence" value="ECO:0007669"/>
    <property type="project" value="UniProtKB-EC"/>
</dbReference>
<gene>
    <name evidence="3" type="ORF">HNQ86_001028</name>
</gene>
<dbReference type="RefSeq" id="WP_268746041.1">
    <property type="nucleotide sequence ID" value="NZ_JACHET010000001.1"/>
</dbReference>
<evidence type="ECO:0000259" key="1">
    <source>
        <dbReference type="Pfam" id="PF00425"/>
    </source>
</evidence>
<dbReference type="GO" id="GO:0000162">
    <property type="term" value="P:L-tryptophan biosynthetic process"/>
    <property type="evidence" value="ECO:0007669"/>
    <property type="project" value="TreeGrafter"/>
</dbReference>
<dbReference type="EMBL" id="JACHET010000001">
    <property type="protein sequence ID" value="MBB6183683.1"/>
    <property type="molecule type" value="Genomic_DNA"/>
</dbReference>
<dbReference type="PRINTS" id="PR00095">
    <property type="entry name" value="ANTSNTHASEI"/>
</dbReference>
<evidence type="ECO:0000313" key="4">
    <source>
        <dbReference type="Proteomes" id="UP000560000"/>
    </source>
</evidence>